<comment type="similarity">
    <text evidence="2">Belongs to the complex I subunit 4L family.</text>
</comment>
<dbReference type="Gene3D" id="1.10.287.3510">
    <property type="match status" value="1"/>
</dbReference>
<evidence type="ECO:0000313" key="11">
    <source>
        <dbReference type="EMBL" id="QDH07417.1"/>
    </source>
</evidence>
<keyword evidence="8 10" id="KW-0472">Membrane</keyword>
<feature type="transmembrane region" description="Helical" evidence="10">
    <location>
        <begin position="59"/>
        <end position="81"/>
    </location>
</feature>
<keyword evidence="7" id="KW-0520">NAD</keyword>
<feature type="transmembrane region" description="Helical" evidence="10">
    <location>
        <begin position="6"/>
        <end position="24"/>
    </location>
</feature>
<evidence type="ECO:0000256" key="6">
    <source>
        <dbReference type="ARBA" id="ARBA00022989"/>
    </source>
</evidence>
<accession>A0A513X0F8</accession>
<dbReference type="Pfam" id="PF00420">
    <property type="entry name" value="Oxidored_q2"/>
    <property type="match status" value="1"/>
</dbReference>
<evidence type="ECO:0000256" key="2">
    <source>
        <dbReference type="ARBA" id="ARBA00010519"/>
    </source>
</evidence>
<evidence type="ECO:0000256" key="9">
    <source>
        <dbReference type="ARBA" id="ARBA00031586"/>
    </source>
</evidence>
<evidence type="ECO:0000256" key="7">
    <source>
        <dbReference type="ARBA" id="ARBA00023027"/>
    </source>
</evidence>
<dbReference type="InterPro" id="IPR039428">
    <property type="entry name" value="NUOK/Mnh_C1-like"/>
</dbReference>
<evidence type="ECO:0000256" key="4">
    <source>
        <dbReference type="ARBA" id="ARBA00022692"/>
    </source>
</evidence>
<dbReference type="AlphaFoldDB" id="A0A513X0F8"/>
<protein>
    <recommendedName>
        <fullName evidence="3">NADH-ubiquinone oxidoreductase chain 4L</fullName>
    </recommendedName>
    <alternativeName>
        <fullName evidence="9">NADH dehydrogenase subunit 4L</fullName>
    </alternativeName>
</protein>
<evidence type="ECO:0000256" key="8">
    <source>
        <dbReference type="ARBA" id="ARBA00023136"/>
    </source>
</evidence>
<evidence type="ECO:0000256" key="5">
    <source>
        <dbReference type="ARBA" id="ARBA00022967"/>
    </source>
</evidence>
<sequence>MDLSLYGQNMMVVVMVVLGVLCIVSQRHSLLGVLLGFEIFGLVLYCSYIWVFGVMQKSVSLSLTFLCLEVCVMSVCLALVVKLVGVSGSDYVGASFGSGF</sequence>
<feature type="transmembrane region" description="Helical" evidence="10">
    <location>
        <begin position="31"/>
        <end position="53"/>
    </location>
</feature>
<name>A0A513X0F8_9BIVA</name>
<reference evidence="11" key="1">
    <citation type="journal article" date="2019" name="Heredity">
        <title>Mesozoic mitogenome rearrangements and freshwater mussel (Bivalvia: Unionoidea) macroevolution.</title>
        <authorList>
            <person name="Froufe E."/>
            <person name="Bolotov I."/>
            <person name="Aldridge D.C."/>
            <person name="Bogan A.E."/>
            <person name="Breton S."/>
            <person name="Gan H.M."/>
            <person name="Kovitvadhi U."/>
            <person name="Kovitvadhi S."/>
            <person name="Riccardi N."/>
            <person name="Secci-Petretto G."/>
            <person name="Sousa R."/>
            <person name="Teixeira A."/>
            <person name="Varandas S."/>
            <person name="Zanatta D."/>
            <person name="Zieritz A."/>
            <person name="Fonseca M.M."/>
            <person name="Lopes-Lima M."/>
        </authorList>
    </citation>
    <scope>NUCLEOTIDE SEQUENCE</scope>
    <source>
        <tissue evidence="11">Gonad tissue</tissue>
    </source>
</reference>
<comment type="subcellular location">
    <subcellularLocation>
        <location evidence="1">Membrane</location>
        <topology evidence="1">Multi-pass membrane protein</topology>
    </subcellularLocation>
</comment>
<evidence type="ECO:0000256" key="1">
    <source>
        <dbReference type="ARBA" id="ARBA00004141"/>
    </source>
</evidence>
<dbReference type="GO" id="GO:0016020">
    <property type="term" value="C:membrane"/>
    <property type="evidence" value="ECO:0007669"/>
    <property type="project" value="UniProtKB-SubCell"/>
</dbReference>
<geneLocation type="mitochondrion" evidence="11"/>
<dbReference type="EMBL" id="MK994775">
    <property type="protein sequence ID" value="QDH07417.1"/>
    <property type="molecule type" value="Genomic_DNA"/>
</dbReference>
<organism evidence="11">
    <name type="scientific">Monodontina vondembuschiana</name>
    <dbReference type="NCBI Taxonomy" id="2508272"/>
    <lineage>
        <taxon>Eukaryota</taxon>
        <taxon>Metazoa</taxon>
        <taxon>Spiralia</taxon>
        <taxon>Lophotrochozoa</taxon>
        <taxon>Mollusca</taxon>
        <taxon>Bivalvia</taxon>
        <taxon>Autobranchia</taxon>
        <taxon>Heteroconchia</taxon>
        <taxon>Palaeoheterodonta</taxon>
        <taxon>Unionida</taxon>
        <taxon>Unionoidea</taxon>
        <taxon>Unionidae</taxon>
        <taxon>Gonideinae</taxon>
        <taxon>Monodontina</taxon>
    </lineage>
</organism>
<keyword evidence="6 10" id="KW-1133">Transmembrane helix</keyword>
<evidence type="ECO:0000256" key="10">
    <source>
        <dbReference type="SAM" id="Phobius"/>
    </source>
</evidence>
<keyword evidence="11" id="KW-0496">Mitochondrion</keyword>
<keyword evidence="5" id="KW-1278">Translocase</keyword>
<keyword evidence="4 10" id="KW-0812">Transmembrane</keyword>
<proteinExistence type="inferred from homology"/>
<evidence type="ECO:0000256" key="3">
    <source>
        <dbReference type="ARBA" id="ARBA00016612"/>
    </source>
</evidence>
<gene>
    <name evidence="11" type="primary">nad4l</name>
</gene>